<dbReference type="NCBIfam" id="NF003915">
    <property type="entry name" value="PRK05441.1"/>
    <property type="match status" value="1"/>
</dbReference>
<evidence type="ECO:0000313" key="6">
    <source>
        <dbReference type="Proteomes" id="UP001597199"/>
    </source>
</evidence>
<dbReference type="InterPro" id="IPR046348">
    <property type="entry name" value="SIS_dom_sf"/>
</dbReference>
<dbReference type="NCBIfam" id="TIGR00274">
    <property type="entry name" value="N-acetylmuramic acid 6-phosphate etherase"/>
    <property type="match status" value="1"/>
</dbReference>
<comment type="catalytic activity">
    <reaction evidence="3">
        <text>N-acetyl-D-muramate 6-phosphate + H2O = N-acetyl-D-glucosamine 6-phosphate + (R)-lactate</text>
        <dbReference type="Rhea" id="RHEA:26410"/>
        <dbReference type="ChEBI" id="CHEBI:15377"/>
        <dbReference type="ChEBI" id="CHEBI:16004"/>
        <dbReference type="ChEBI" id="CHEBI:57513"/>
        <dbReference type="ChEBI" id="CHEBI:58722"/>
        <dbReference type="EC" id="4.2.1.126"/>
    </reaction>
</comment>
<keyword evidence="1 3" id="KW-0456">Lyase</keyword>
<dbReference type="PROSITE" id="PS51464">
    <property type="entry name" value="SIS"/>
    <property type="match status" value="1"/>
</dbReference>
<dbReference type="SUPFAM" id="SSF53697">
    <property type="entry name" value="SIS domain"/>
    <property type="match status" value="1"/>
</dbReference>
<comment type="subunit">
    <text evidence="3">Homodimer.</text>
</comment>
<gene>
    <name evidence="3 5" type="primary">murQ</name>
    <name evidence="5" type="ORF">ACFQ41_05905</name>
</gene>
<comment type="similarity">
    <text evidence="3">Belongs to the GCKR-like family. MurNAc-6-P etherase subfamily.</text>
</comment>
<feature type="domain" description="SIS" evidence="4">
    <location>
        <begin position="53"/>
        <end position="216"/>
    </location>
</feature>
<dbReference type="InterPro" id="IPR005486">
    <property type="entry name" value="Glucokinase_regulatory_CS"/>
</dbReference>
<reference evidence="6" key="1">
    <citation type="journal article" date="2019" name="Int. J. Syst. Evol. Microbiol.">
        <title>The Global Catalogue of Microorganisms (GCM) 10K type strain sequencing project: providing services to taxonomists for standard genome sequencing and annotation.</title>
        <authorList>
            <consortium name="The Broad Institute Genomics Platform"/>
            <consortium name="The Broad Institute Genome Sequencing Center for Infectious Disease"/>
            <person name="Wu L."/>
            <person name="Ma J."/>
        </authorList>
    </citation>
    <scope>NUCLEOTIDE SEQUENCE [LARGE SCALE GENOMIC DNA]</scope>
    <source>
        <strain evidence="6">CCM 9110</strain>
    </source>
</reference>
<dbReference type="PANTHER" id="PTHR10088:SF4">
    <property type="entry name" value="GLUCOKINASE REGULATORY PROTEIN"/>
    <property type="match status" value="1"/>
</dbReference>
<comment type="function">
    <text evidence="3">Specifically catalyzes the cleavage of the D-lactyl ether substituent of MurNAc 6-phosphate, producing GlcNAc 6-phosphate and D-lactate.</text>
</comment>
<dbReference type="PROSITE" id="PS50012">
    <property type="entry name" value="RCC1_3"/>
    <property type="match status" value="1"/>
</dbReference>
<accession>A0ABW4BFJ5</accession>
<dbReference type="GO" id="GO:0016829">
    <property type="term" value="F:lyase activity"/>
    <property type="evidence" value="ECO:0007669"/>
    <property type="project" value="UniProtKB-KW"/>
</dbReference>
<dbReference type="InterPro" id="IPR001347">
    <property type="entry name" value="SIS_dom"/>
</dbReference>
<sequence length="299" mass="31576">MNYTEMRNPNTSEIDQLSTEYVLKLINEEDQKVAPALATPQIIQPLTGLVDSVVTAFQAGGRLFYIGAGTSGRLGILDASECVPTFGVSPSLVQGLIAGGSTAITHAVEGAEDSTTLGAEDLKAHGLTNKDVVIGLAASGRTPYVISGLKFAQATGCVTGAISCNSDALISQYANYPIEAIVGPEILTGSTRMKAGTAQKLLLNMISTTAMIKIGKTYSNLMVDLQPTNSKLVDRAQRIIAEATGVSKTEAHQYYLASHRRPKVAILMILAQIDEKAAENQLTDAHGRIADSLSRINAN</sequence>
<dbReference type="Proteomes" id="UP001597199">
    <property type="component" value="Unassembled WGS sequence"/>
</dbReference>
<comment type="pathway">
    <text evidence="3">Amino-sugar metabolism; N-acetylmuramate degradation.</text>
</comment>
<dbReference type="InterPro" id="IPR040190">
    <property type="entry name" value="MURQ/GCKR"/>
</dbReference>
<evidence type="ECO:0000256" key="3">
    <source>
        <dbReference type="HAMAP-Rule" id="MF_00068"/>
    </source>
</evidence>
<organism evidence="5 6">
    <name type="scientific">Lacticaseibacillus suilingensis</name>
    <dbReference type="NCBI Taxonomy" id="2799577"/>
    <lineage>
        <taxon>Bacteria</taxon>
        <taxon>Bacillati</taxon>
        <taxon>Bacillota</taxon>
        <taxon>Bacilli</taxon>
        <taxon>Lactobacillales</taxon>
        <taxon>Lactobacillaceae</taxon>
        <taxon>Lacticaseibacillus</taxon>
    </lineage>
</organism>
<evidence type="ECO:0000313" key="5">
    <source>
        <dbReference type="EMBL" id="MFD1398838.1"/>
    </source>
</evidence>
<evidence type="ECO:0000256" key="2">
    <source>
        <dbReference type="ARBA" id="ARBA00023277"/>
    </source>
</evidence>
<keyword evidence="6" id="KW-1185">Reference proteome</keyword>
<name>A0ABW4BFJ5_9LACO</name>
<dbReference type="CDD" id="cd05007">
    <property type="entry name" value="SIS_Etherase"/>
    <property type="match status" value="1"/>
</dbReference>
<dbReference type="NCBIfam" id="NF009222">
    <property type="entry name" value="PRK12570.1"/>
    <property type="match status" value="1"/>
</dbReference>
<evidence type="ECO:0000256" key="1">
    <source>
        <dbReference type="ARBA" id="ARBA00023239"/>
    </source>
</evidence>
<evidence type="ECO:0000259" key="4">
    <source>
        <dbReference type="PROSITE" id="PS51464"/>
    </source>
</evidence>
<dbReference type="RefSeq" id="WP_204118545.1">
    <property type="nucleotide sequence ID" value="NZ_BOLV01000005.1"/>
</dbReference>
<dbReference type="EMBL" id="JBHTOA010000025">
    <property type="protein sequence ID" value="MFD1398838.1"/>
    <property type="molecule type" value="Genomic_DNA"/>
</dbReference>
<keyword evidence="2 3" id="KW-0119">Carbohydrate metabolism</keyword>
<dbReference type="EC" id="4.2.1.126" evidence="3"/>
<dbReference type="InterPro" id="IPR000408">
    <property type="entry name" value="Reg_chr_condens"/>
</dbReference>
<dbReference type="Gene3D" id="3.40.50.10490">
    <property type="entry name" value="Glucose-6-phosphate isomerase like protein, domain 1"/>
    <property type="match status" value="1"/>
</dbReference>
<dbReference type="PROSITE" id="PS01272">
    <property type="entry name" value="GCKR"/>
    <property type="match status" value="1"/>
</dbReference>
<dbReference type="Pfam" id="PF20741">
    <property type="entry name" value="GKRP-like_C"/>
    <property type="match status" value="1"/>
</dbReference>
<comment type="caution">
    <text evidence="5">The sequence shown here is derived from an EMBL/GenBank/DDBJ whole genome shotgun (WGS) entry which is preliminary data.</text>
</comment>
<feature type="active site" description="Proton donor" evidence="3">
    <location>
        <position position="81"/>
    </location>
</feature>
<dbReference type="Gene3D" id="1.10.8.1080">
    <property type="match status" value="1"/>
</dbReference>
<dbReference type="InterPro" id="IPR005488">
    <property type="entry name" value="Etherase_MurQ"/>
</dbReference>
<feature type="active site" evidence="3">
    <location>
        <position position="112"/>
    </location>
</feature>
<dbReference type="Pfam" id="PF22645">
    <property type="entry name" value="GKRP_SIS_N"/>
    <property type="match status" value="1"/>
</dbReference>
<comment type="miscellaneous">
    <text evidence="3">A lyase-type mechanism (elimination/hydration) is suggested for the cleavage of the lactyl ether bond of MurNAc 6-phosphate, with the formation of an alpha,beta-unsaturated aldehyde intermediate with (E)-stereochemistry, followed by the syn addition of water to give product.</text>
</comment>
<dbReference type="PANTHER" id="PTHR10088">
    <property type="entry name" value="GLUCOKINASE REGULATORY PROTEIN"/>
    <property type="match status" value="1"/>
</dbReference>
<dbReference type="HAMAP" id="MF_00068">
    <property type="entry name" value="MurQ"/>
    <property type="match status" value="1"/>
</dbReference>
<proteinExistence type="inferred from homology"/>
<protein>
    <recommendedName>
        <fullName evidence="3">N-acetylmuramic acid 6-phosphate etherase</fullName>
        <shortName evidence="3">MurNAc-6-P etherase</shortName>
        <ecNumber evidence="3">4.2.1.126</ecNumber>
    </recommendedName>
    <alternativeName>
        <fullName evidence="3">N-acetylmuramic acid 6-phosphate hydrolase</fullName>
    </alternativeName>
    <alternativeName>
        <fullName evidence="3">N-acetylmuramic acid 6-phosphate lyase</fullName>
    </alternativeName>
</protein>